<gene>
    <name evidence="1" type="ORF">AB6M95_08570</name>
</gene>
<evidence type="ECO:0000313" key="2">
    <source>
        <dbReference type="Proteomes" id="UP001568698"/>
    </source>
</evidence>
<reference evidence="1 2" key="1">
    <citation type="submission" date="2024-08" db="EMBL/GenBank/DDBJ databases">
        <title>Sulfate-reducing bacteria isolated from formation water of the oil field in Kazakhstan and description of Pseudodesulfovibrio sp.</title>
        <authorList>
            <person name="Bidzhieva S.K."/>
            <person name="Tourova T.P."/>
            <person name="Grouzdev D.S."/>
            <person name="Beletsky A.V."/>
            <person name="Sokolova D.S."/>
            <person name="Samigullina S.R."/>
            <person name="Poltaraus A.B."/>
            <person name="Avtukh A.N."/>
            <person name="Tereshina V.M."/>
            <person name="Zhaparov N.S."/>
            <person name="Mardanov A.V."/>
            <person name="Nazina T.N."/>
        </authorList>
    </citation>
    <scope>NUCLEOTIDE SEQUENCE [LARGE SCALE GENOMIC DNA]</scope>
    <source>
        <strain evidence="1 2">9FUS</strain>
    </source>
</reference>
<dbReference type="EMBL" id="JBGLYH010000019">
    <property type="protein sequence ID" value="MEZ7196797.1"/>
    <property type="molecule type" value="Genomic_DNA"/>
</dbReference>
<keyword evidence="2" id="KW-1185">Reference proteome</keyword>
<proteinExistence type="predicted"/>
<dbReference type="RefSeq" id="WP_371386321.1">
    <property type="nucleotide sequence ID" value="NZ_JBGLYH010000019.1"/>
</dbReference>
<comment type="caution">
    <text evidence="1">The sequence shown here is derived from an EMBL/GenBank/DDBJ whole genome shotgun (WGS) entry which is preliminary data.</text>
</comment>
<accession>A0ABV4K4R7</accession>
<organism evidence="1 2">
    <name type="scientific">Pseudodesulfovibrio karagichevae</name>
    <dbReference type="NCBI Taxonomy" id="3239305"/>
    <lineage>
        <taxon>Bacteria</taxon>
        <taxon>Pseudomonadati</taxon>
        <taxon>Thermodesulfobacteriota</taxon>
        <taxon>Desulfovibrionia</taxon>
        <taxon>Desulfovibrionales</taxon>
        <taxon>Desulfovibrionaceae</taxon>
    </lineage>
</organism>
<dbReference type="Proteomes" id="UP001568698">
    <property type="component" value="Unassembled WGS sequence"/>
</dbReference>
<evidence type="ECO:0000313" key="1">
    <source>
        <dbReference type="EMBL" id="MEZ7196797.1"/>
    </source>
</evidence>
<name>A0ABV4K4R7_9BACT</name>
<sequence length="76" mass="7972">MRMNNQHLPAAAAAVPMPFDGLGFAAAEVRQAAREMTPAVHRHIGEPVAIPAGCAPAVQSGGYKLLVALSREIRGR</sequence>
<protein>
    <submittedName>
        <fullName evidence="1">Uncharacterized protein</fullName>
    </submittedName>
</protein>